<keyword evidence="1" id="KW-0472">Membrane</keyword>
<proteinExistence type="predicted"/>
<sequence length="239" mass="27502">MELLRLSSNHVEFNYNKYDNMQSNIVLYNDTLTPIAFKFKASNRNIFLVRPAIGIVQPKQNQVVHVTLHCKVLENAMSNEFNEKLQLISIPIFSGIQDPVAIFKDPSRPSDNQKISIAIQTMDRKITSQGCGGPDQVFQSLHKQNSELDFHNTTTEPKFDQTRFQASNNPPNFELLQQEMAQNEQQLLNLQKTHSNSILKPKNDPNKNSKDTILMIIVSILSFYIILRYFDLINRIIPK</sequence>
<evidence type="ECO:0000313" key="4">
    <source>
        <dbReference type="Proteomes" id="UP000683925"/>
    </source>
</evidence>
<keyword evidence="1" id="KW-1133">Transmembrane helix</keyword>
<dbReference type="AlphaFoldDB" id="A0A8S1XUL9"/>
<dbReference type="Proteomes" id="UP000683925">
    <property type="component" value="Unassembled WGS sequence"/>
</dbReference>
<dbReference type="EMBL" id="CAJJDP010000133">
    <property type="protein sequence ID" value="CAD8204228.1"/>
    <property type="molecule type" value="Genomic_DNA"/>
</dbReference>
<comment type="caution">
    <text evidence="3">The sequence shown here is derived from an EMBL/GenBank/DDBJ whole genome shotgun (WGS) entry which is preliminary data.</text>
</comment>
<reference evidence="3" key="1">
    <citation type="submission" date="2021-01" db="EMBL/GenBank/DDBJ databases">
        <authorList>
            <consortium name="Genoscope - CEA"/>
            <person name="William W."/>
        </authorList>
    </citation>
    <scope>NUCLEOTIDE SEQUENCE</scope>
</reference>
<feature type="transmembrane region" description="Helical" evidence="1">
    <location>
        <begin position="212"/>
        <end position="230"/>
    </location>
</feature>
<dbReference type="OMA" id="KYDNMQS"/>
<evidence type="ECO:0000256" key="1">
    <source>
        <dbReference type="SAM" id="Phobius"/>
    </source>
</evidence>
<dbReference type="Pfam" id="PF00635">
    <property type="entry name" value="Motile_Sperm"/>
    <property type="match status" value="1"/>
</dbReference>
<accession>A0A8S1XUL9</accession>
<gene>
    <name evidence="3" type="ORF">POCTA_138.1.T1320037</name>
</gene>
<dbReference type="PROSITE" id="PS50202">
    <property type="entry name" value="MSP"/>
    <property type="match status" value="1"/>
</dbReference>
<dbReference type="InterPro" id="IPR000535">
    <property type="entry name" value="MSP_dom"/>
</dbReference>
<protein>
    <recommendedName>
        <fullName evidence="2">MSP domain-containing protein</fullName>
    </recommendedName>
</protein>
<evidence type="ECO:0000313" key="3">
    <source>
        <dbReference type="EMBL" id="CAD8204228.1"/>
    </source>
</evidence>
<organism evidence="3 4">
    <name type="scientific">Paramecium octaurelia</name>
    <dbReference type="NCBI Taxonomy" id="43137"/>
    <lineage>
        <taxon>Eukaryota</taxon>
        <taxon>Sar</taxon>
        <taxon>Alveolata</taxon>
        <taxon>Ciliophora</taxon>
        <taxon>Intramacronucleata</taxon>
        <taxon>Oligohymenophorea</taxon>
        <taxon>Peniculida</taxon>
        <taxon>Parameciidae</taxon>
        <taxon>Paramecium</taxon>
    </lineage>
</organism>
<keyword evidence="1" id="KW-0812">Transmembrane</keyword>
<name>A0A8S1XUL9_PAROT</name>
<feature type="domain" description="MSP" evidence="2">
    <location>
        <begin position="2"/>
        <end position="120"/>
    </location>
</feature>
<keyword evidence="4" id="KW-1185">Reference proteome</keyword>
<evidence type="ECO:0000259" key="2">
    <source>
        <dbReference type="PROSITE" id="PS50202"/>
    </source>
</evidence>
<dbReference type="OrthoDB" id="299231at2759"/>